<proteinExistence type="predicted"/>
<name>A0AB33EJC4_9PSED</name>
<organism evidence="1 2">
    <name type="scientific">Pseudomonas frederiksbergensis</name>
    <dbReference type="NCBI Taxonomy" id="104087"/>
    <lineage>
        <taxon>Bacteria</taxon>
        <taxon>Pseudomonadati</taxon>
        <taxon>Pseudomonadota</taxon>
        <taxon>Gammaproteobacteria</taxon>
        <taxon>Pseudomonadales</taxon>
        <taxon>Pseudomonadaceae</taxon>
        <taxon>Pseudomonas</taxon>
    </lineage>
</organism>
<gene>
    <name evidence="1" type="ORF">CNN82_14520</name>
</gene>
<protein>
    <submittedName>
        <fullName evidence="1">Uncharacterized protein</fullName>
    </submittedName>
</protein>
<evidence type="ECO:0000313" key="1">
    <source>
        <dbReference type="EMBL" id="ATE80553.1"/>
    </source>
</evidence>
<evidence type="ECO:0000313" key="2">
    <source>
        <dbReference type="Proteomes" id="UP000218385"/>
    </source>
</evidence>
<accession>A0AB33EJC4</accession>
<sequence>MIGAEAFTTVVNPQDRAAWPIFGAGASTARRTVDGTDNRHA</sequence>
<reference evidence="1 2" key="1">
    <citation type="submission" date="2017-09" db="EMBL/GenBank/DDBJ databases">
        <title>Complete Genome sequence of Lysobacter capsici KNU-15.</title>
        <authorList>
            <person name="Kim M.-C."/>
            <person name="Yi H."/>
            <person name="Lee D.-W."/>
            <person name="Shin J.-H."/>
        </authorList>
    </citation>
    <scope>NUCLEOTIDE SEQUENCE [LARGE SCALE GENOMIC DNA]</scope>
    <source>
        <strain evidence="1 2">KNU-15</strain>
    </source>
</reference>
<dbReference type="AlphaFoldDB" id="A0AB33EJC4"/>
<dbReference type="EMBL" id="CP023466">
    <property type="protein sequence ID" value="ATE80553.1"/>
    <property type="molecule type" value="Genomic_DNA"/>
</dbReference>
<dbReference type="Proteomes" id="UP000218385">
    <property type="component" value="Chromosome"/>
</dbReference>